<dbReference type="InterPro" id="IPR018060">
    <property type="entry name" value="HTH_AraC"/>
</dbReference>
<dbReference type="PROSITE" id="PS01124">
    <property type="entry name" value="HTH_ARAC_FAMILY_2"/>
    <property type="match status" value="1"/>
</dbReference>
<protein>
    <recommendedName>
        <fullName evidence="3">HTH araC/xylS-type domain-containing protein</fullName>
    </recommendedName>
</protein>
<feature type="domain" description="HTH araC/xylS-type" evidence="3">
    <location>
        <begin position="158"/>
        <end position="259"/>
    </location>
</feature>
<evidence type="ECO:0000256" key="2">
    <source>
        <dbReference type="ARBA" id="ARBA00023163"/>
    </source>
</evidence>
<dbReference type="Gene3D" id="1.10.10.60">
    <property type="entry name" value="Homeodomain-like"/>
    <property type="match status" value="1"/>
</dbReference>
<dbReference type="AlphaFoldDB" id="A0A3D9CP15"/>
<dbReference type="SUPFAM" id="SSF46689">
    <property type="entry name" value="Homeodomain-like"/>
    <property type="match status" value="1"/>
</dbReference>
<evidence type="ECO:0000313" key="5">
    <source>
        <dbReference type="Proteomes" id="UP000256326"/>
    </source>
</evidence>
<organism evidence="4 5">
    <name type="scientific">Epilithonimonas hispanica</name>
    <dbReference type="NCBI Taxonomy" id="358687"/>
    <lineage>
        <taxon>Bacteria</taxon>
        <taxon>Pseudomonadati</taxon>
        <taxon>Bacteroidota</taxon>
        <taxon>Flavobacteriia</taxon>
        <taxon>Flavobacteriales</taxon>
        <taxon>Weeksellaceae</taxon>
        <taxon>Chryseobacterium group</taxon>
        <taxon>Epilithonimonas</taxon>
    </lineage>
</organism>
<keyword evidence="2" id="KW-0804">Transcription</keyword>
<dbReference type="InterPro" id="IPR009057">
    <property type="entry name" value="Homeodomain-like_sf"/>
</dbReference>
<keyword evidence="5" id="KW-1185">Reference proteome</keyword>
<proteinExistence type="predicted"/>
<dbReference type="RefSeq" id="WP_116036726.1">
    <property type="nucleotide sequence ID" value="NZ_JBHLVV010000014.1"/>
</dbReference>
<evidence type="ECO:0000256" key="1">
    <source>
        <dbReference type="ARBA" id="ARBA00023015"/>
    </source>
</evidence>
<evidence type="ECO:0000313" key="4">
    <source>
        <dbReference type="EMBL" id="REC67358.1"/>
    </source>
</evidence>
<dbReference type="GO" id="GO:0003700">
    <property type="term" value="F:DNA-binding transcription factor activity"/>
    <property type="evidence" value="ECO:0007669"/>
    <property type="project" value="InterPro"/>
</dbReference>
<sequence>MQVKFYESDTLLKNYILMFAYAELSVNELSKTKFLPDNATSLTLFLNQNPSVTDYFTGNTVNYRIAFAGQHSKSVLYTSNENIRIINIDFLPWGAYSVFGLEQSQFHNITVDATELFPALKDLLPDLEAHLPDDEYCMRILEKFLISELQKRSKKTDERIIKASQEITEKYGNVPIKEICKKVDMSHSGLTNHFTEIIGVNPKLFGRVARFTAVQNFLGENPNAGWSDIVHQFDYFDQNHFIREFKQFTGAVPKDRRKWEALFNPLKKAIEEGFETDAEQMKRYRDASLYQILHYISPEH</sequence>
<reference evidence="4 5" key="1">
    <citation type="journal article" date="2006" name="Int. J. Syst. Evol. Microbiol.">
        <title>Chryseobacterium hispanicum sp. nov., isolated from the drinking water distribution system of Sevilla, Spain.</title>
        <authorList>
            <person name="Gallego V."/>
            <person name="Garcia M.T."/>
            <person name="Ventosa A."/>
        </authorList>
    </citation>
    <scope>NUCLEOTIDE SEQUENCE [LARGE SCALE GENOMIC DNA]</scope>
    <source>
        <strain evidence="4 5">KCTC 22104</strain>
    </source>
</reference>
<dbReference type="OrthoDB" id="323290at2"/>
<dbReference type="Proteomes" id="UP000256326">
    <property type="component" value="Unassembled WGS sequence"/>
</dbReference>
<dbReference type="GO" id="GO:0043565">
    <property type="term" value="F:sequence-specific DNA binding"/>
    <property type="evidence" value="ECO:0007669"/>
    <property type="project" value="InterPro"/>
</dbReference>
<dbReference type="Pfam" id="PF12833">
    <property type="entry name" value="HTH_18"/>
    <property type="match status" value="1"/>
</dbReference>
<comment type="caution">
    <text evidence="4">The sequence shown here is derived from an EMBL/GenBank/DDBJ whole genome shotgun (WGS) entry which is preliminary data.</text>
</comment>
<accession>A0A3D9CP15</accession>
<evidence type="ECO:0000259" key="3">
    <source>
        <dbReference type="PROSITE" id="PS01124"/>
    </source>
</evidence>
<gene>
    <name evidence="4" type="ORF">DRF58_15420</name>
</gene>
<dbReference type="EMBL" id="QNUG01000045">
    <property type="protein sequence ID" value="REC67358.1"/>
    <property type="molecule type" value="Genomic_DNA"/>
</dbReference>
<keyword evidence="1" id="KW-0805">Transcription regulation</keyword>
<name>A0A3D9CP15_9FLAO</name>